<sequence length="15" mass="1810">MFLFPEVAMAKRKEL</sequence>
<name>A0A2P2R545_RHIMU</name>
<organism evidence="1">
    <name type="scientific">Rhizophora mucronata</name>
    <name type="common">Asiatic mangrove</name>
    <dbReference type="NCBI Taxonomy" id="61149"/>
    <lineage>
        <taxon>Eukaryota</taxon>
        <taxon>Viridiplantae</taxon>
        <taxon>Streptophyta</taxon>
        <taxon>Embryophyta</taxon>
        <taxon>Tracheophyta</taxon>
        <taxon>Spermatophyta</taxon>
        <taxon>Magnoliopsida</taxon>
        <taxon>eudicotyledons</taxon>
        <taxon>Gunneridae</taxon>
        <taxon>Pentapetalae</taxon>
        <taxon>rosids</taxon>
        <taxon>fabids</taxon>
        <taxon>Malpighiales</taxon>
        <taxon>Rhizophoraceae</taxon>
        <taxon>Rhizophora</taxon>
    </lineage>
</organism>
<proteinExistence type="predicted"/>
<accession>A0A2P2R545</accession>
<dbReference type="EMBL" id="GGEC01093760">
    <property type="protein sequence ID" value="MBX74244.1"/>
    <property type="molecule type" value="Transcribed_RNA"/>
</dbReference>
<evidence type="ECO:0000313" key="1">
    <source>
        <dbReference type="EMBL" id="MBX74244.1"/>
    </source>
</evidence>
<protein>
    <submittedName>
        <fullName evidence="1">Uncharacterized protein</fullName>
    </submittedName>
</protein>
<reference evidence="1" key="1">
    <citation type="submission" date="2018-02" db="EMBL/GenBank/DDBJ databases">
        <title>Rhizophora mucronata_Transcriptome.</title>
        <authorList>
            <person name="Meera S.P."/>
            <person name="Sreeshan A."/>
            <person name="Augustine A."/>
        </authorList>
    </citation>
    <scope>NUCLEOTIDE SEQUENCE</scope>
    <source>
        <tissue evidence="1">Leaf</tissue>
    </source>
</reference>